<dbReference type="Pfam" id="PF01494">
    <property type="entry name" value="FAD_binding_3"/>
    <property type="match status" value="1"/>
</dbReference>
<name>A0A326TZ44_THEHA</name>
<sequence>MSPQLTYDYRDYQQLLLLLVEQFAGEGGIVPQLLEAVWDAPDFYFDSLSQIHMDRWSTGRVVLAGDAGYCASPASGQGTSLALVGAYVLAGELAEAHGDYRTAFARYEDVLRGYVTANQNLGAQGVGDSIPRTRIEIGLRTLMLRLLSLLPRQRSLVGKMSQATQQAANAIKLKHY</sequence>
<dbReference type="RefSeq" id="WP_211326356.1">
    <property type="nucleotide sequence ID" value="NZ_BIFX01000002.1"/>
</dbReference>
<dbReference type="SUPFAM" id="SSF51905">
    <property type="entry name" value="FAD/NAD(P)-binding domain"/>
    <property type="match status" value="1"/>
</dbReference>
<dbReference type="PANTHER" id="PTHR46865:SF2">
    <property type="entry name" value="MONOOXYGENASE"/>
    <property type="match status" value="1"/>
</dbReference>
<reference evidence="2 3" key="1">
    <citation type="submission" date="2018-06" db="EMBL/GenBank/DDBJ databases">
        <title>Genomic Encyclopedia of Archaeal and Bacterial Type Strains, Phase II (KMG-II): from individual species to whole genera.</title>
        <authorList>
            <person name="Goeker M."/>
        </authorList>
    </citation>
    <scope>NUCLEOTIDE SEQUENCE [LARGE SCALE GENOMIC DNA]</scope>
    <source>
        <strain evidence="2 3">ATCC BAA-1881</strain>
    </source>
</reference>
<dbReference type="InterPro" id="IPR051704">
    <property type="entry name" value="FAD_aromatic-hydroxylase"/>
</dbReference>
<dbReference type="AlphaFoldDB" id="A0A326TZ44"/>
<dbReference type="EMBL" id="QKUF01000032">
    <property type="protein sequence ID" value="PZW22521.1"/>
    <property type="molecule type" value="Genomic_DNA"/>
</dbReference>
<dbReference type="Gene3D" id="3.30.9.10">
    <property type="entry name" value="D-Amino Acid Oxidase, subunit A, domain 2"/>
    <property type="match status" value="1"/>
</dbReference>
<dbReference type="Gene3D" id="3.50.50.60">
    <property type="entry name" value="FAD/NAD(P)-binding domain"/>
    <property type="match status" value="1"/>
</dbReference>
<dbReference type="GO" id="GO:0071949">
    <property type="term" value="F:FAD binding"/>
    <property type="evidence" value="ECO:0007669"/>
    <property type="project" value="InterPro"/>
</dbReference>
<dbReference type="Proteomes" id="UP000248806">
    <property type="component" value="Unassembled WGS sequence"/>
</dbReference>
<evidence type="ECO:0000313" key="2">
    <source>
        <dbReference type="EMBL" id="PZW22521.1"/>
    </source>
</evidence>
<dbReference type="InterPro" id="IPR002938">
    <property type="entry name" value="FAD-bd"/>
</dbReference>
<keyword evidence="3" id="KW-1185">Reference proteome</keyword>
<comment type="caution">
    <text evidence="2">The sequence shown here is derived from an EMBL/GenBank/DDBJ whole genome shotgun (WGS) entry which is preliminary data.</text>
</comment>
<organism evidence="2 3">
    <name type="scientific">Thermosporothrix hazakensis</name>
    <dbReference type="NCBI Taxonomy" id="644383"/>
    <lineage>
        <taxon>Bacteria</taxon>
        <taxon>Bacillati</taxon>
        <taxon>Chloroflexota</taxon>
        <taxon>Ktedonobacteria</taxon>
        <taxon>Ktedonobacterales</taxon>
        <taxon>Thermosporotrichaceae</taxon>
        <taxon>Thermosporothrix</taxon>
    </lineage>
</organism>
<evidence type="ECO:0000313" key="3">
    <source>
        <dbReference type="Proteomes" id="UP000248806"/>
    </source>
</evidence>
<dbReference type="InterPro" id="IPR036188">
    <property type="entry name" value="FAD/NAD-bd_sf"/>
</dbReference>
<dbReference type="PANTHER" id="PTHR46865">
    <property type="entry name" value="OXIDOREDUCTASE-RELATED"/>
    <property type="match status" value="1"/>
</dbReference>
<protein>
    <submittedName>
        <fullName evidence="2">FAD binding domain-containing protein</fullName>
    </submittedName>
</protein>
<accession>A0A326TZ44</accession>
<gene>
    <name evidence="2" type="ORF">EI42_05427</name>
</gene>
<proteinExistence type="predicted"/>
<evidence type="ECO:0000259" key="1">
    <source>
        <dbReference type="Pfam" id="PF01494"/>
    </source>
</evidence>
<feature type="domain" description="FAD-binding" evidence="1">
    <location>
        <begin position="50"/>
        <end position="96"/>
    </location>
</feature>